<keyword evidence="11" id="KW-1185">Reference proteome</keyword>
<dbReference type="PANTHER" id="PTHR33281:SF19">
    <property type="entry name" value="VOLTAGE-DEPENDENT ANION CHANNEL-FORMING PROTEIN YNEE"/>
    <property type="match status" value="1"/>
</dbReference>
<feature type="compositionally biased region" description="Low complexity" evidence="8">
    <location>
        <begin position="58"/>
        <end position="68"/>
    </location>
</feature>
<evidence type="ECO:0000256" key="7">
    <source>
        <dbReference type="ARBA" id="ARBA00023136"/>
    </source>
</evidence>
<evidence type="ECO:0000256" key="6">
    <source>
        <dbReference type="ARBA" id="ARBA00023065"/>
    </source>
</evidence>
<feature type="transmembrane region" description="Helical" evidence="9">
    <location>
        <begin position="173"/>
        <end position="191"/>
    </location>
</feature>
<dbReference type="InterPro" id="IPR044669">
    <property type="entry name" value="YneE/VCCN1/2-like"/>
</dbReference>
<dbReference type="PRINTS" id="PR01852">
    <property type="entry name" value="SIBAPROTEIN"/>
</dbReference>
<sequence>MALTCAFAAPLPQLSLPGRPPPRWRTPRRVGRLPCRPVGPAARLRRRRPPAPPPTGARPPTCAAAGSAGDSGGDAPLDLPALAAAVAATAAAERQRRREAAAAAAAAAATAAAAAAARPARRGPPAANTYTRYPPTVFRTLARWERHRQPVRYARHVLSMARSGVVRRTRTPLAFLTAVAAAVLAYNELLVPAVARRAAAAAASAAAAPGAATGAAATAAWALPVASLPLSPFTLTAGALGLCLVFRTNASYGRWYEACRQLGALGRMAVNVGRQAGTWLATAPACRERIDGLLVAFLRSVAADLCRYDVDETHGYVTAPLVPADAARIRATGATRSALILYVLSDAIGQSGLTEKRAVTMDTIVGEMLSAAGSCGRIGSIPIPLSYSRHTSRFLAVWLTALPLALYPQVGGAMLVVAPVIGFFLLGLDDIGVRIEEGWNQLPVDFILGSAETIIGAFREADAPPGGGGACEARRPGGGCGGRGQGCQTCGASVPRSGARTRPRCASTGPMVLFPPV</sequence>
<evidence type="ECO:0000313" key="11">
    <source>
        <dbReference type="Proteomes" id="UP000218209"/>
    </source>
</evidence>
<keyword evidence="7 9" id="KW-0472">Membrane</keyword>
<proteinExistence type="predicted"/>
<reference evidence="10 11" key="1">
    <citation type="submission" date="2017-03" db="EMBL/GenBank/DDBJ databases">
        <title>WGS assembly of Porphyra umbilicalis.</title>
        <authorList>
            <person name="Brawley S.H."/>
            <person name="Blouin N.A."/>
            <person name="Ficko-Blean E."/>
            <person name="Wheeler G.L."/>
            <person name="Lohr M."/>
            <person name="Goodson H.V."/>
            <person name="Jenkins J.W."/>
            <person name="Blaby-Haas C.E."/>
            <person name="Helliwell K.E."/>
            <person name="Chan C."/>
            <person name="Marriage T."/>
            <person name="Bhattacharya D."/>
            <person name="Klein A.S."/>
            <person name="Badis Y."/>
            <person name="Brodie J."/>
            <person name="Cao Y."/>
            <person name="Collen J."/>
            <person name="Dittami S.M."/>
            <person name="Gachon C.M."/>
            <person name="Green B.R."/>
            <person name="Karpowicz S."/>
            <person name="Kim J.W."/>
            <person name="Kudahl U."/>
            <person name="Lin S."/>
            <person name="Michel G."/>
            <person name="Mittag M."/>
            <person name="Olson B.J."/>
            <person name="Pangilinan J."/>
            <person name="Peng Y."/>
            <person name="Qiu H."/>
            <person name="Shu S."/>
            <person name="Singer J.T."/>
            <person name="Smith A.G."/>
            <person name="Sprecher B.N."/>
            <person name="Wagner V."/>
            <person name="Wang W."/>
            <person name="Wang Z.-Y."/>
            <person name="Yan J."/>
            <person name="Yarish C."/>
            <person name="Zoeuner-Riek S."/>
            <person name="Zhuang Y."/>
            <person name="Zou Y."/>
            <person name="Lindquist E.A."/>
            <person name="Grimwood J."/>
            <person name="Barry K."/>
            <person name="Rokhsar D.S."/>
            <person name="Schmutz J."/>
            <person name="Stiller J.W."/>
            <person name="Grossman A.R."/>
            <person name="Prochnik S.E."/>
        </authorList>
    </citation>
    <scope>NUCLEOTIDE SEQUENCE [LARGE SCALE GENOMIC DNA]</scope>
    <source>
        <strain evidence="10">4086291</strain>
    </source>
</reference>
<dbReference type="AlphaFoldDB" id="A0A1X6NNJ3"/>
<feature type="region of interest" description="Disordered" evidence="8">
    <location>
        <begin position="12"/>
        <end position="74"/>
    </location>
</feature>
<dbReference type="Proteomes" id="UP000218209">
    <property type="component" value="Unassembled WGS sequence"/>
</dbReference>
<gene>
    <name evidence="10" type="ORF">BU14_0877s0001</name>
</gene>
<accession>A0A1X6NNJ3</accession>
<keyword evidence="6" id="KW-0406">Ion transport</keyword>
<evidence type="ECO:0000256" key="9">
    <source>
        <dbReference type="SAM" id="Phobius"/>
    </source>
</evidence>
<feature type="transmembrane region" description="Helical" evidence="9">
    <location>
        <begin position="198"/>
        <end position="222"/>
    </location>
</feature>
<organism evidence="10 11">
    <name type="scientific">Porphyra umbilicalis</name>
    <name type="common">Purple laver</name>
    <name type="synonym">Red alga</name>
    <dbReference type="NCBI Taxonomy" id="2786"/>
    <lineage>
        <taxon>Eukaryota</taxon>
        <taxon>Rhodophyta</taxon>
        <taxon>Bangiophyceae</taxon>
        <taxon>Bangiales</taxon>
        <taxon>Bangiaceae</taxon>
        <taxon>Porphyra</taxon>
    </lineage>
</organism>
<evidence type="ECO:0008006" key="12">
    <source>
        <dbReference type="Google" id="ProtNLM"/>
    </source>
</evidence>
<dbReference type="GO" id="GO:0005254">
    <property type="term" value="F:chloride channel activity"/>
    <property type="evidence" value="ECO:0007669"/>
    <property type="project" value="InterPro"/>
</dbReference>
<dbReference type="EMBL" id="KV919300">
    <property type="protein sequence ID" value="OSX70168.1"/>
    <property type="molecule type" value="Genomic_DNA"/>
</dbReference>
<keyword evidence="4 9" id="KW-0812">Transmembrane</keyword>
<dbReference type="PANTHER" id="PTHR33281">
    <property type="entry name" value="UPF0187 PROTEIN YNEE"/>
    <property type="match status" value="1"/>
</dbReference>
<feature type="transmembrane region" description="Helical" evidence="9">
    <location>
        <begin position="228"/>
        <end position="246"/>
    </location>
</feature>
<protein>
    <recommendedName>
        <fullName evidence="12">Bestrophin homolog</fullName>
    </recommendedName>
</protein>
<name>A0A1X6NNJ3_PORUM</name>
<feature type="compositionally biased region" description="Low complexity" evidence="8">
    <location>
        <begin position="32"/>
        <end position="42"/>
    </location>
</feature>
<feature type="transmembrane region" description="Helical" evidence="9">
    <location>
        <begin position="395"/>
        <end position="428"/>
    </location>
</feature>
<evidence type="ECO:0000256" key="5">
    <source>
        <dbReference type="ARBA" id="ARBA00022989"/>
    </source>
</evidence>
<comment type="subcellular location">
    <subcellularLocation>
        <location evidence="1">Cell membrane</location>
        <topology evidence="1">Multi-pass membrane protein</topology>
    </subcellularLocation>
</comment>
<evidence type="ECO:0000256" key="4">
    <source>
        <dbReference type="ARBA" id="ARBA00022692"/>
    </source>
</evidence>
<dbReference type="Pfam" id="PF25539">
    <property type="entry name" value="Bestrophin_2"/>
    <property type="match status" value="1"/>
</dbReference>
<dbReference type="InterPro" id="IPR009148">
    <property type="entry name" value="PcsB-like"/>
</dbReference>
<dbReference type="OrthoDB" id="1368at2759"/>
<keyword evidence="3" id="KW-1003">Cell membrane</keyword>
<evidence type="ECO:0000313" key="10">
    <source>
        <dbReference type="EMBL" id="OSX70168.1"/>
    </source>
</evidence>
<evidence type="ECO:0000256" key="1">
    <source>
        <dbReference type="ARBA" id="ARBA00004651"/>
    </source>
</evidence>
<evidence type="ECO:0000256" key="2">
    <source>
        <dbReference type="ARBA" id="ARBA00022448"/>
    </source>
</evidence>
<evidence type="ECO:0000256" key="8">
    <source>
        <dbReference type="SAM" id="MobiDB-lite"/>
    </source>
</evidence>
<keyword evidence="5 9" id="KW-1133">Transmembrane helix</keyword>
<keyword evidence="2" id="KW-0813">Transport</keyword>
<dbReference type="GO" id="GO:0005886">
    <property type="term" value="C:plasma membrane"/>
    <property type="evidence" value="ECO:0007669"/>
    <property type="project" value="UniProtKB-SubCell"/>
</dbReference>
<evidence type="ECO:0000256" key="3">
    <source>
        <dbReference type="ARBA" id="ARBA00022475"/>
    </source>
</evidence>